<dbReference type="OrthoDB" id="3806873at2"/>
<evidence type="ECO:0000313" key="2">
    <source>
        <dbReference type="EMBL" id="TNJ66364.1"/>
    </source>
</evidence>
<accession>A0A5C4TBB0</accession>
<dbReference type="PANTHER" id="PTHR21310:SF42">
    <property type="entry name" value="BIFUNCTIONAL AAC_APH"/>
    <property type="match status" value="1"/>
</dbReference>
<evidence type="ECO:0000313" key="3">
    <source>
        <dbReference type="Proteomes" id="UP000307943"/>
    </source>
</evidence>
<sequence>MTEPWTAERLVSESLAQELIQIQFPELRPARAQLIGEGFDNMVYRVNERYVFRFPRRSIAVQLLERECTLLPELGRSSLALDIPLPIFEGTASPEFPWPFVGYGFLNGVPAYTLSLEQRMLSVERLAEFVKSLHRFPLDQAAKLGASYDTIGRFDFPVRLPKTMENRDKAVALGLWGDAAAFNPILENVNRCPLPPQAEALVHGDLHFRNLLADGHGELSSVIDWGDVHMGYRATDLGFVYGFLPPEGRTRFFSIYGKIDEPTRLLSRYRSIHINLFQLIYGHDKGDRPLVEAARQSLLLALEP</sequence>
<dbReference type="InterPro" id="IPR002575">
    <property type="entry name" value="Aminoglycoside_PTrfase"/>
</dbReference>
<protein>
    <submittedName>
        <fullName evidence="2">Phosphotransferase</fullName>
    </submittedName>
</protein>
<dbReference type="EMBL" id="VDCQ01000011">
    <property type="protein sequence ID" value="TNJ66364.1"/>
    <property type="molecule type" value="Genomic_DNA"/>
</dbReference>
<feature type="domain" description="Aminoglycoside phosphotransferase" evidence="1">
    <location>
        <begin position="33"/>
        <end position="260"/>
    </location>
</feature>
<dbReference type="Gene3D" id="3.90.1200.10">
    <property type="match status" value="1"/>
</dbReference>
<dbReference type="InterPro" id="IPR011009">
    <property type="entry name" value="Kinase-like_dom_sf"/>
</dbReference>
<dbReference type="GO" id="GO:0016740">
    <property type="term" value="F:transferase activity"/>
    <property type="evidence" value="ECO:0007669"/>
    <property type="project" value="UniProtKB-KW"/>
</dbReference>
<proteinExistence type="predicted"/>
<dbReference type="Pfam" id="PF01636">
    <property type="entry name" value="APH"/>
    <property type="match status" value="1"/>
</dbReference>
<keyword evidence="3" id="KW-1185">Reference proteome</keyword>
<reference evidence="2 3" key="1">
    <citation type="submission" date="2019-05" db="EMBL/GenBank/DDBJ databases">
        <title>We sequenced the genome of Paenibacillus hemerocallicola KCTC 33185 for further insight into its adaptation and study the phylogeny of Paenibacillus.</title>
        <authorList>
            <person name="Narsing Rao M.P."/>
        </authorList>
    </citation>
    <scope>NUCLEOTIDE SEQUENCE [LARGE SCALE GENOMIC DNA]</scope>
    <source>
        <strain evidence="2 3">KCTC 33185</strain>
    </source>
</reference>
<name>A0A5C4TBB0_9BACL</name>
<dbReference type="SUPFAM" id="SSF56112">
    <property type="entry name" value="Protein kinase-like (PK-like)"/>
    <property type="match status" value="1"/>
</dbReference>
<dbReference type="AlphaFoldDB" id="A0A5C4TBB0"/>
<evidence type="ECO:0000259" key="1">
    <source>
        <dbReference type="Pfam" id="PF01636"/>
    </source>
</evidence>
<organism evidence="2 3">
    <name type="scientific">Paenibacillus hemerocallicola</name>
    <dbReference type="NCBI Taxonomy" id="1172614"/>
    <lineage>
        <taxon>Bacteria</taxon>
        <taxon>Bacillati</taxon>
        <taxon>Bacillota</taxon>
        <taxon>Bacilli</taxon>
        <taxon>Bacillales</taxon>
        <taxon>Paenibacillaceae</taxon>
        <taxon>Paenibacillus</taxon>
    </lineage>
</organism>
<dbReference type="RefSeq" id="WP_139602120.1">
    <property type="nucleotide sequence ID" value="NZ_VDCQ01000011.1"/>
</dbReference>
<dbReference type="InterPro" id="IPR051678">
    <property type="entry name" value="AGP_Transferase"/>
</dbReference>
<comment type="caution">
    <text evidence="2">The sequence shown here is derived from an EMBL/GenBank/DDBJ whole genome shotgun (WGS) entry which is preliminary data.</text>
</comment>
<keyword evidence="2" id="KW-0808">Transferase</keyword>
<gene>
    <name evidence="2" type="ORF">FE784_10325</name>
</gene>
<dbReference type="Gene3D" id="3.30.200.20">
    <property type="entry name" value="Phosphorylase Kinase, domain 1"/>
    <property type="match status" value="1"/>
</dbReference>
<dbReference type="Proteomes" id="UP000307943">
    <property type="component" value="Unassembled WGS sequence"/>
</dbReference>
<dbReference type="PANTHER" id="PTHR21310">
    <property type="entry name" value="AMINOGLYCOSIDE PHOSPHOTRANSFERASE-RELATED-RELATED"/>
    <property type="match status" value="1"/>
</dbReference>